<evidence type="ECO:0008006" key="3">
    <source>
        <dbReference type="Google" id="ProtNLM"/>
    </source>
</evidence>
<organism evidence="1 2">
    <name type="scientific">Ancylostoma caninum</name>
    <name type="common">Dog hookworm</name>
    <dbReference type="NCBI Taxonomy" id="29170"/>
    <lineage>
        <taxon>Eukaryota</taxon>
        <taxon>Metazoa</taxon>
        <taxon>Ecdysozoa</taxon>
        <taxon>Nematoda</taxon>
        <taxon>Chromadorea</taxon>
        <taxon>Rhabditida</taxon>
        <taxon>Rhabditina</taxon>
        <taxon>Rhabditomorpha</taxon>
        <taxon>Strongyloidea</taxon>
        <taxon>Ancylostomatidae</taxon>
        <taxon>Ancylostomatinae</taxon>
        <taxon>Ancylostoma</taxon>
    </lineage>
</organism>
<proteinExistence type="predicted"/>
<keyword evidence="2" id="KW-1185">Reference proteome</keyword>
<reference evidence="1 2" key="1">
    <citation type="submission" date="2014-10" db="EMBL/GenBank/DDBJ databases">
        <title>Draft genome of the hookworm Ancylostoma caninum.</title>
        <authorList>
            <person name="Mitreva M."/>
        </authorList>
    </citation>
    <scope>NUCLEOTIDE SEQUENCE [LARGE SCALE GENOMIC DNA]</scope>
    <source>
        <strain evidence="1 2">Baltimore</strain>
    </source>
</reference>
<dbReference type="EMBL" id="JOJR01001493">
    <property type="protein sequence ID" value="RCN30685.1"/>
    <property type="molecule type" value="Genomic_DNA"/>
</dbReference>
<gene>
    <name evidence="1" type="ORF">ANCCAN_23549</name>
</gene>
<name>A0A368FIP5_ANCCA</name>
<protein>
    <recommendedName>
        <fullName evidence="3">EGF-like domain-containing protein</fullName>
    </recommendedName>
</protein>
<sequence length="108" mass="11788">MKEKLNFITVTLRNGTTELNRVVPVASSAEIDCQNSAVPGVNKCSCPAGFSTPDCSRPMCAQGILNTWSDVCNCDWRSGGRLCQSEDYSDRSELLRIVRLFPSPDSGL</sequence>
<evidence type="ECO:0000313" key="2">
    <source>
        <dbReference type="Proteomes" id="UP000252519"/>
    </source>
</evidence>
<dbReference type="Proteomes" id="UP000252519">
    <property type="component" value="Unassembled WGS sequence"/>
</dbReference>
<dbReference type="Gene3D" id="2.10.25.10">
    <property type="entry name" value="Laminin"/>
    <property type="match status" value="1"/>
</dbReference>
<dbReference type="STRING" id="29170.A0A368FIP5"/>
<dbReference type="AlphaFoldDB" id="A0A368FIP5"/>
<comment type="caution">
    <text evidence="1">The sequence shown here is derived from an EMBL/GenBank/DDBJ whole genome shotgun (WGS) entry which is preliminary data.</text>
</comment>
<evidence type="ECO:0000313" key="1">
    <source>
        <dbReference type="EMBL" id="RCN30685.1"/>
    </source>
</evidence>
<accession>A0A368FIP5</accession>